<dbReference type="STRING" id="6669.E9HH80"/>
<reference evidence="2 3" key="1">
    <citation type="journal article" date="2011" name="Science">
        <title>The ecoresponsive genome of Daphnia pulex.</title>
        <authorList>
            <person name="Colbourne J.K."/>
            <person name="Pfrender M.E."/>
            <person name="Gilbert D."/>
            <person name="Thomas W.K."/>
            <person name="Tucker A."/>
            <person name="Oakley T.H."/>
            <person name="Tokishita S."/>
            <person name="Aerts A."/>
            <person name="Arnold G.J."/>
            <person name="Basu M.K."/>
            <person name="Bauer D.J."/>
            <person name="Caceres C.E."/>
            <person name="Carmel L."/>
            <person name="Casola C."/>
            <person name="Choi J.H."/>
            <person name="Detter J.C."/>
            <person name="Dong Q."/>
            <person name="Dusheyko S."/>
            <person name="Eads B.D."/>
            <person name="Frohlich T."/>
            <person name="Geiler-Samerotte K.A."/>
            <person name="Gerlach D."/>
            <person name="Hatcher P."/>
            <person name="Jogdeo S."/>
            <person name="Krijgsveld J."/>
            <person name="Kriventseva E.V."/>
            <person name="Kultz D."/>
            <person name="Laforsch C."/>
            <person name="Lindquist E."/>
            <person name="Lopez J."/>
            <person name="Manak J.R."/>
            <person name="Muller J."/>
            <person name="Pangilinan J."/>
            <person name="Patwardhan R.P."/>
            <person name="Pitluck S."/>
            <person name="Pritham E.J."/>
            <person name="Rechtsteiner A."/>
            <person name="Rho M."/>
            <person name="Rogozin I.B."/>
            <person name="Sakarya O."/>
            <person name="Salamov A."/>
            <person name="Schaack S."/>
            <person name="Shapiro H."/>
            <person name="Shiga Y."/>
            <person name="Skalitzky C."/>
            <person name="Smith Z."/>
            <person name="Souvorov A."/>
            <person name="Sung W."/>
            <person name="Tang Z."/>
            <person name="Tsuchiya D."/>
            <person name="Tu H."/>
            <person name="Vos H."/>
            <person name="Wang M."/>
            <person name="Wolf Y.I."/>
            <person name="Yamagata H."/>
            <person name="Yamada T."/>
            <person name="Ye Y."/>
            <person name="Shaw J.R."/>
            <person name="Andrews J."/>
            <person name="Crease T.J."/>
            <person name="Tang H."/>
            <person name="Lucas S.M."/>
            <person name="Robertson H.M."/>
            <person name="Bork P."/>
            <person name="Koonin E.V."/>
            <person name="Zdobnov E.M."/>
            <person name="Grigoriev I.V."/>
            <person name="Lynch M."/>
            <person name="Boore J.L."/>
        </authorList>
    </citation>
    <scope>NUCLEOTIDE SEQUENCE [LARGE SCALE GENOMIC DNA]</scope>
</reference>
<accession>E9HH80</accession>
<dbReference type="InterPro" id="IPR012337">
    <property type="entry name" value="RNaseH-like_sf"/>
</dbReference>
<dbReference type="KEGG" id="dpx:DAPPUDRAFT_259426"/>
<gene>
    <name evidence="2" type="ORF">DAPPUDRAFT_259426</name>
</gene>
<dbReference type="AlphaFoldDB" id="E9HH80"/>
<dbReference type="eggNOG" id="KOG3595">
    <property type="taxonomic scope" value="Eukaryota"/>
</dbReference>
<evidence type="ECO:0000313" key="3">
    <source>
        <dbReference type="Proteomes" id="UP000000305"/>
    </source>
</evidence>
<dbReference type="InParanoid" id="E9HH80"/>
<dbReference type="GO" id="GO:0046983">
    <property type="term" value="F:protein dimerization activity"/>
    <property type="evidence" value="ECO:0007669"/>
    <property type="project" value="InterPro"/>
</dbReference>
<dbReference type="SUPFAM" id="SSF53098">
    <property type="entry name" value="Ribonuclease H-like"/>
    <property type="match status" value="1"/>
</dbReference>
<dbReference type="HOGENOM" id="CLU_2186548_0_0_1"/>
<dbReference type="InterPro" id="IPR008906">
    <property type="entry name" value="HATC_C_dom"/>
</dbReference>
<evidence type="ECO:0000313" key="2">
    <source>
        <dbReference type="EMBL" id="EFX68895.1"/>
    </source>
</evidence>
<dbReference type="OrthoDB" id="14187at2759"/>
<keyword evidence="3" id="KW-1185">Reference proteome</keyword>
<evidence type="ECO:0000259" key="1">
    <source>
        <dbReference type="Pfam" id="PF05699"/>
    </source>
</evidence>
<dbReference type="Gene3D" id="1.20.920.20">
    <property type="match status" value="1"/>
</dbReference>
<organism evidence="2 3">
    <name type="scientific">Daphnia pulex</name>
    <name type="common">Water flea</name>
    <dbReference type="NCBI Taxonomy" id="6669"/>
    <lineage>
        <taxon>Eukaryota</taxon>
        <taxon>Metazoa</taxon>
        <taxon>Ecdysozoa</taxon>
        <taxon>Arthropoda</taxon>
        <taxon>Crustacea</taxon>
        <taxon>Branchiopoda</taxon>
        <taxon>Diplostraca</taxon>
        <taxon>Cladocera</taxon>
        <taxon>Anomopoda</taxon>
        <taxon>Daphniidae</taxon>
        <taxon>Daphnia</taxon>
    </lineage>
</organism>
<proteinExistence type="predicted"/>
<dbReference type="Proteomes" id="UP000000305">
    <property type="component" value="Unassembled WGS sequence"/>
</dbReference>
<sequence>MSAIFEFWDSRNFAFFQVGKEFTNQVDLERPNWIASDHFPVVFYALRSPPCYRDAVINATVHSEYWKLNNYRFPALAPIAEDITRIPYSSLNIELAFSRAVDILSANRI</sequence>
<dbReference type="EMBL" id="GL732646">
    <property type="protein sequence ID" value="EFX68895.1"/>
    <property type="molecule type" value="Genomic_DNA"/>
</dbReference>
<protein>
    <recommendedName>
        <fullName evidence="1">HAT C-terminal dimerisation domain-containing protein</fullName>
    </recommendedName>
</protein>
<name>E9HH80_DAPPU</name>
<feature type="domain" description="HAT C-terminal dimerisation" evidence="1">
    <location>
        <begin position="63"/>
        <end position="108"/>
    </location>
</feature>
<dbReference type="Pfam" id="PF05699">
    <property type="entry name" value="Dimer_Tnp_hAT"/>
    <property type="match status" value="1"/>
</dbReference>